<dbReference type="AlphaFoldDB" id="A0A433U1V6"/>
<dbReference type="InterPro" id="IPR025660">
    <property type="entry name" value="Pept_his_AS"/>
</dbReference>
<evidence type="ECO:0000313" key="9">
    <source>
        <dbReference type="EMBL" id="RUS87803.1"/>
    </source>
</evidence>
<feature type="domain" description="Peptidase C1A papain C-terminal" evidence="8">
    <location>
        <begin position="88"/>
        <end position="303"/>
    </location>
</feature>
<dbReference type="PROSITE" id="PS00640">
    <property type="entry name" value="THIOL_PROTEASE_ASN"/>
    <property type="match status" value="1"/>
</dbReference>
<dbReference type="EMBL" id="RQTK01000101">
    <property type="protein sequence ID" value="RUS87803.1"/>
    <property type="molecule type" value="Genomic_DNA"/>
</dbReference>
<keyword evidence="10" id="KW-1185">Reference proteome</keyword>
<keyword evidence="4" id="KW-0378">Hydrolase</keyword>
<keyword evidence="5" id="KW-0788">Thiol protease</keyword>
<dbReference type="InterPro" id="IPR012599">
    <property type="entry name" value="Propeptide_C1A"/>
</dbReference>
<dbReference type="GO" id="GO:0004197">
    <property type="term" value="F:cysteine-type endopeptidase activity"/>
    <property type="evidence" value="ECO:0007669"/>
    <property type="project" value="InterPro"/>
</dbReference>
<dbReference type="SMART" id="SM00645">
    <property type="entry name" value="Pept_C1"/>
    <property type="match status" value="1"/>
</dbReference>
<gene>
    <name evidence="9" type="ORF">EGW08_004468</name>
</gene>
<evidence type="ECO:0000256" key="6">
    <source>
        <dbReference type="ARBA" id="ARBA00023157"/>
    </source>
</evidence>
<dbReference type="SUPFAM" id="SSF54001">
    <property type="entry name" value="Cysteine proteinases"/>
    <property type="match status" value="1"/>
</dbReference>
<dbReference type="GO" id="GO:0006508">
    <property type="term" value="P:proteolysis"/>
    <property type="evidence" value="ECO:0007669"/>
    <property type="project" value="UniProtKB-KW"/>
</dbReference>
<dbReference type="PRINTS" id="PR00705">
    <property type="entry name" value="PAPAIN"/>
</dbReference>
<evidence type="ECO:0000256" key="4">
    <source>
        <dbReference type="ARBA" id="ARBA00022801"/>
    </source>
</evidence>
<name>A0A433U1V6_ELYCH</name>
<feature type="chain" id="PRO_5019168351" description="Peptidase C1A papain C-terminal domain-containing protein" evidence="7">
    <location>
        <begin position="20"/>
        <end position="306"/>
    </location>
</feature>
<keyword evidence="2" id="KW-0645">Protease</keyword>
<evidence type="ECO:0000256" key="7">
    <source>
        <dbReference type="SAM" id="SignalP"/>
    </source>
</evidence>
<dbReference type="OrthoDB" id="640249at2759"/>
<sequence length="306" mass="33654">MQLLSFLCLSLSLIAVSLAASIEPKPLSDAEIDLINNAEGVRWKAGRNFGPNDMPYVERLLGVDMEANHEYNRKTMDVQEPQAILEELPEMFDGRQKWPHCDSFKEIRDQSACGSCWAFGSAEAMSDRICAATGKNVRLSTEDVNSCSAEGGSGCMGGFVSAAWQYYVNTGVVTGGSYNSDEVYNQLFLFQSLNTKRLGLSKKTYRIEGVENIMNEIFTKGSVTAAFQVPSDFLHYKSGVYHHVTGQIIGGHAIKILGWGVENGQDYWLVANSWNTAWGDKGFFKILKGVNECDIETGVIAGDPDV</sequence>
<dbReference type="InterPro" id="IPR000169">
    <property type="entry name" value="Pept_cys_AS"/>
</dbReference>
<evidence type="ECO:0000256" key="1">
    <source>
        <dbReference type="ARBA" id="ARBA00008455"/>
    </source>
</evidence>
<dbReference type="Pfam" id="PF08127">
    <property type="entry name" value="Propeptide_C1"/>
    <property type="match status" value="1"/>
</dbReference>
<dbReference type="PROSITE" id="PS00639">
    <property type="entry name" value="THIOL_PROTEASE_HIS"/>
    <property type="match status" value="1"/>
</dbReference>
<dbReference type="PROSITE" id="PS00139">
    <property type="entry name" value="THIOL_PROTEASE_CYS"/>
    <property type="match status" value="1"/>
</dbReference>
<proteinExistence type="inferred from homology"/>
<dbReference type="Pfam" id="PF00112">
    <property type="entry name" value="Peptidase_C1"/>
    <property type="match status" value="1"/>
</dbReference>
<evidence type="ECO:0000256" key="3">
    <source>
        <dbReference type="ARBA" id="ARBA00022729"/>
    </source>
</evidence>
<evidence type="ECO:0000256" key="5">
    <source>
        <dbReference type="ARBA" id="ARBA00022807"/>
    </source>
</evidence>
<dbReference type="Proteomes" id="UP000271974">
    <property type="component" value="Unassembled WGS sequence"/>
</dbReference>
<dbReference type="InterPro" id="IPR013128">
    <property type="entry name" value="Peptidase_C1A"/>
</dbReference>
<dbReference type="InterPro" id="IPR025661">
    <property type="entry name" value="Pept_asp_AS"/>
</dbReference>
<evidence type="ECO:0000256" key="2">
    <source>
        <dbReference type="ARBA" id="ARBA00022670"/>
    </source>
</evidence>
<evidence type="ECO:0000259" key="8">
    <source>
        <dbReference type="SMART" id="SM00645"/>
    </source>
</evidence>
<organism evidence="9 10">
    <name type="scientific">Elysia chlorotica</name>
    <name type="common">Eastern emerald elysia</name>
    <name type="synonym">Sea slug</name>
    <dbReference type="NCBI Taxonomy" id="188477"/>
    <lineage>
        <taxon>Eukaryota</taxon>
        <taxon>Metazoa</taxon>
        <taxon>Spiralia</taxon>
        <taxon>Lophotrochozoa</taxon>
        <taxon>Mollusca</taxon>
        <taxon>Gastropoda</taxon>
        <taxon>Heterobranchia</taxon>
        <taxon>Euthyneura</taxon>
        <taxon>Panpulmonata</taxon>
        <taxon>Sacoglossa</taxon>
        <taxon>Placobranchoidea</taxon>
        <taxon>Plakobranchidae</taxon>
        <taxon>Elysia</taxon>
    </lineage>
</organism>
<dbReference type="PANTHER" id="PTHR12411">
    <property type="entry name" value="CYSTEINE PROTEASE FAMILY C1-RELATED"/>
    <property type="match status" value="1"/>
</dbReference>
<accession>A0A433U1V6</accession>
<dbReference type="InterPro" id="IPR000668">
    <property type="entry name" value="Peptidase_C1A_C"/>
</dbReference>
<dbReference type="STRING" id="188477.A0A433U1V6"/>
<dbReference type="InterPro" id="IPR038765">
    <property type="entry name" value="Papain-like_cys_pep_sf"/>
</dbReference>
<keyword evidence="6" id="KW-1015">Disulfide bond</keyword>
<comment type="similarity">
    <text evidence="1">Belongs to the peptidase C1 family.</text>
</comment>
<dbReference type="Gene3D" id="3.90.70.10">
    <property type="entry name" value="Cysteine proteinases"/>
    <property type="match status" value="1"/>
</dbReference>
<reference evidence="9 10" key="1">
    <citation type="submission" date="2019-01" db="EMBL/GenBank/DDBJ databases">
        <title>A draft genome assembly of the solar-powered sea slug Elysia chlorotica.</title>
        <authorList>
            <person name="Cai H."/>
            <person name="Li Q."/>
            <person name="Fang X."/>
            <person name="Li J."/>
            <person name="Curtis N.E."/>
            <person name="Altenburger A."/>
            <person name="Shibata T."/>
            <person name="Feng M."/>
            <person name="Maeda T."/>
            <person name="Schwartz J.A."/>
            <person name="Shigenobu S."/>
            <person name="Lundholm N."/>
            <person name="Nishiyama T."/>
            <person name="Yang H."/>
            <person name="Hasebe M."/>
            <person name="Li S."/>
            <person name="Pierce S.K."/>
            <person name="Wang J."/>
        </authorList>
    </citation>
    <scope>NUCLEOTIDE SEQUENCE [LARGE SCALE GENOMIC DNA]</scope>
    <source>
        <strain evidence="9">EC2010</strain>
        <tissue evidence="9">Whole organism of an adult</tissue>
    </source>
</reference>
<protein>
    <recommendedName>
        <fullName evidence="8">Peptidase C1A papain C-terminal domain-containing protein</fullName>
    </recommendedName>
</protein>
<comment type="caution">
    <text evidence="9">The sequence shown here is derived from an EMBL/GenBank/DDBJ whole genome shotgun (WGS) entry which is preliminary data.</text>
</comment>
<evidence type="ECO:0000313" key="10">
    <source>
        <dbReference type="Proteomes" id="UP000271974"/>
    </source>
</evidence>
<keyword evidence="3 7" id="KW-0732">Signal</keyword>
<dbReference type="CDD" id="cd02620">
    <property type="entry name" value="Peptidase_C1A_CathepsinB"/>
    <property type="match status" value="1"/>
</dbReference>
<feature type="signal peptide" evidence="7">
    <location>
        <begin position="1"/>
        <end position="19"/>
    </location>
</feature>